<evidence type="ECO:0000256" key="5">
    <source>
        <dbReference type="ARBA" id="ARBA00022692"/>
    </source>
</evidence>
<dbReference type="GO" id="GO:0005886">
    <property type="term" value="C:plasma membrane"/>
    <property type="evidence" value="ECO:0007669"/>
    <property type="project" value="UniProtKB-SubCell"/>
</dbReference>
<feature type="transmembrane region" description="Helical" evidence="10">
    <location>
        <begin position="280"/>
        <end position="299"/>
    </location>
</feature>
<protein>
    <recommendedName>
        <fullName evidence="9">Multidrug-efflux transporter</fullName>
    </recommendedName>
</protein>
<dbReference type="PATRIC" id="fig|1212489.4.peg.1542"/>
<sequence length="459" mass="50341">MTQYKITFKEILFLAIPIIFSNLISASSSLISMFLLAKINSDALAAGAIITSTYGFLIMMVISILYSVIILIGHSKGGGRDHEIGDIISSGITIAFIISIPLMVIYLNIAPILQFLHQPIKVSQMTGDYFQGLAYGLFPSLIGAVFTQFFLGLAKTKVTLYFTIIGALINSIISYFLIFGHDSIKPLGFFGAGLASSITAFILLALVLIYVSSNPEFHKYKIRMNSFFNLGYCKVLFKVGFPISIQYSTELLAFSTITYLMGVIGTDALAGQQITLQCSMVSIMIIMGISQAGSILISHNMGKDSKLNKSIICKTTILFGALLMLIMGLSYWLFSDYFISFYLDINNPSLHEISLIAKELLIIAAFTQFFDSIRNISGGLLRGYGDTKTSMWTGLVSCWVIGLPLAIFFAFPLHFGATGLRFGIMMGILYGCIQLINRLIKANQTQSFTVTYKATGDAL</sequence>
<feature type="transmembrane region" description="Helical" evidence="10">
    <location>
        <begin position="43"/>
        <end position="72"/>
    </location>
</feature>
<dbReference type="InterPro" id="IPR002528">
    <property type="entry name" value="MATE_fam"/>
</dbReference>
<evidence type="ECO:0000256" key="2">
    <source>
        <dbReference type="ARBA" id="ARBA00022448"/>
    </source>
</evidence>
<keyword evidence="8 10" id="KW-0472">Membrane</keyword>
<evidence type="ECO:0000256" key="3">
    <source>
        <dbReference type="ARBA" id="ARBA00022449"/>
    </source>
</evidence>
<dbReference type="RefSeq" id="WP_058495750.1">
    <property type="nucleotide sequence ID" value="NZ_CAAAIU010000002.1"/>
</dbReference>
<evidence type="ECO:0000256" key="10">
    <source>
        <dbReference type="SAM" id="Phobius"/>
    </source>
</evidence>
<keyword evidence="7" id="KW-0406">Ion transport</keyword>
<dbReference type="GO" id="GO:0015297">
    <property type="term" value="F:antiporter activity"/>
    <property type="evidence" value="ECO:0007669"/>
    <property type="project" value="UniProtKB-KW"/>
</dbReference>
<dbReference type="Proteomes" id="UP000054736">
    <property type="component" value="Unassembled WGS sequence"/>
</dbReference>
<evidence type="ECO:0000256" key="9">
    <source>
        <dbReference type="ARBA" id="ARBA00031636"/>
    </source>
</evidence>
<comment type="caution">
    <text evidence="11">The sequence shown here is derived from an EMBL/GenBank/DDBJ whole genome shotgun (WGS) entry which is preliminary data.</text>
</comment>
<feature type="transmembrane region" description="Helical" evidence="10">
    <location>
        <begin position="12"/>
        <end position="37"/>
    </location>
</feature>
<dbReference type="GO" id="GO:0006811">
    <property type="term" value="P:monoatomic ion transport"/>
    <property type="evidence" value="ECO:0007669"/>
    <property type="project" value="UniProtKB-KW"/>
</dbReference>
<keyword evidence="5 10" id="KW-0812">Transmembrane</keyword>
<feature type="transmembrane region" description="Helical" evidence="10">
    <location>
        <begin position="84"/>
        <end position="109"/>
    </location>
</feature>
<comment type="subcellular location">
    <subcellularLocation>
        <location evidence="1">Cell inner membrane</location>
        <topology evidence="1">Multi-pass membrane protein</topology>
    </subcellularLocation>
</comment>
<keyword evidence="2" id="KW-0813">Transport</keyword>
<feature type="transmembrane region" description="Helical" evidence="10">
    <location>
        <begin position="311"/>
        <end position="333"/>
    </location>
</feature>
<evidence type="ECO:0000256" key="4">
    <source>
        <dbReference type="ARBA" id="ARBA00022475"/>
    </source>
</evidence>
<dbReference type="PANTHER" id="PTHR43298">
    <property type="entry name" value="MULTIDRUG RESISTANCE PROTEIN NORM-RELATED"/>
    <property type="match status" value="1"/>
</dbReference>
<feature type="transmembrane region" description="Helical" evidence="10">
    <location>
        <begin position="190"/>
        <end position="211"/>
    </location>
</feature>
<dbReference type="GO" id="GO:0042910">
    <property type="term" value="F:xenobiotic transmembrane transporter activity"/>
    <property type="evidence" value="ECO:0007669"/>
    <property type="project" value="InterPro"/>
</dbReference>
<keyword evidence="3" id="KW-0050">Antiport</keyword>
<feature type="transmembrane region" description="Helical" evidence="10">
    <location>
        <begin position="129"/>
        <end position="151"/>
    </location>
</feature>
<keyword evidence="12" id="KW-1185">Reference proteome</keyword>
<dbReference type="EMBL" id="LNXY01000020">
    <property type="protein sequence ID" value="KTC87838.1"/>
    <property type="molecule type" value="Genomic_DNA"/>
</dbReference>
<dbReference type="Pfam" id="PF01554">
    <property type="entry name" value="MatE"/>
    <property type="match status" value="2"/>
</dbReference>
<organism evidence="11 12">
    <name type="scientific">Legionella drozanskii LLAP-1</name>
    <dbReference type="NCBI Taxonomy" id="1212489"/>
    <lineage>
        <taxon>Bacteria</taxon>
        <taxon>Pseudomonadati</taxon>
        <taxon>Pseudomonadota</taxon>
        <taxon>Gammaproteobacteria</taxon>
        <taxon>Legionellales</taxon>
        <taxon>Legionellaceae</taxon>
        <taxon>Legionella</taxon>
    </lineage>
</organism>
<feature type="transmembrane region" description="Helical" evidence="10">
    <location>
        <begin position="353"/>
        <end position="370"/>
    </location>
</feature>
<dbReference type="AlphaFoldDB" id="A0A0W0SWV2"/>
<dbReference type="STRING" id="1212489.Ldro_1457"/>
<accession>A0A0W0SWV2</accession>
<name>A0A0W0SWV2_9GAMM</name>
<evidence type="ECO:0000313" key="11">
    <source>
        <dbReference type="EMBL" id="KTC87838.1"/>
    </source>
</evidence>
<evidence type="ECO:0000256" key="1">
    <source>
        <dbReference type="ARBA" id="ARBA00004429"/>
    </source>
</evidence>
<dbReference type="InterPro" id="IPR050222">
    <property type="entry name" value="MATE_MdtK"/>
</dbReference>
<feature type="transmembrane region" description="Helical" evidence="10">
    <location>
        <begin position="419"/>
        <end position="436"/>
    </location>
</feature>
<dbReference type="InterPro" id="IPR048279">
    <property type="entry name" value="MdtK-like"/>
</dbReference>
<dbReference type="PIRSF" id="PIRSF006603">
    <property type="entry name" value="DinF"/>
    <property type="match status" value="1"/>
</dbReference>
<feature type="transmembrane region" description="Helical" evidence="10">
    <location>
        <begin position="391"/>
        <end position="413"/>
    </location>
</feature>
<evidence type="ECO:0000313" key="12">
    <source>
        <dbReference type="Proteomes" id="UP000054736"/>
    </source>
</evidence>
<evidence type="ECO:0000256" key="7">
    <source>
        <dbReference type="ARBA" id="ARBA00023065"/>
    </source>
</evidence>
<dbReference type="PANTHER" id="PTHR43298:SF2">
    <property type="entry name" value="FMN_FAD EXPORTER YEEO-RELATED"/>
    <property type="match status" value="1"/>
</dbReference>
<proteinExistence type="predicted"/>
<feature type="transmembrane region" description="Helical" evidence="10">
    <location>
        <begin position="158"/>
        <end position="178"/>
    </location>
</feature>
<keyword evidence="4" id="KW-1003">Cell membrane</keyword>
<evidence type="ECO:0000256" key="8">
    <source>
        <dbReference type="ARBA" id="ARBA00023136"/>
    </source>
</evidence>
<dbReference type="OrthoDB" id="9780160at2"/>
<dbReference type="NCBIfam" id="TIGR00797">
    <property type="entry name" value="matE"/>
    <property type="match status" value="1"/>
</dbReference>
<gene>
    <name evidence="11" type="ORF">Ldro_1457</name>
</gene>
<reference evidence="11 12" key="1">
    <citation type="submission" date="2015-11" db="EMBL/GenBank/DDBJ databases">
        <title>Genomic analysis of 38 Legionella species identifies large and diverse effector repertoires.</title>
        <authorList>
            <person name="Burstein D."/>
            <person name="Amaro F."/>
            <person name="Zusman T."/>
            <person name="Lifshitz Z."/>
            <person name="Cohen O."/>
            <person name="Gilbert J.A."/>
            <person name="Pupko T."/>
            <person name="Shuman H.A."/>
            <person name="Segal G."/>
        </authorList>
    </citation>
    <scope>NUCLEOTIDE SEQUENCE [LARGE SCALE GENOMIC DNA]</scope>
    <source>
        <strain evidence="11 12">ATCC 700990</strain>
    </source>
</reference>
<evidence type="ECO:0000256" key="6">
    <source>
        <dbReference type="ARBA" id="ARBA00022989"/>
    </source>
</evidence>
<keyword evidence="6 10" id="KW-1133">Transmembrane helix</keyword>